<proteinExistence type="inferred from homology"/>
<comment type="similarity">
    <text evidence="9">Belongs to the Tom5 family.</text>
</comment>
<keyword evidence="4" id="KW-1000">Mitochondrion outer membrane</keyword>
<dbReference type="OrthoDB" id="4150500at2759"/>
<evidence type="ECO:0000313" key="11">
    <source>
        <dbReference type="Proteomes" id="UP000223968"/>
    </source>
</evidence>
<protein>
    <recommendedName>
        <fullName evidence="12">Mitochondrial outer membrane translocase complex, subunit Tom5</fullName>
    </recommendedName>
</protein>
<keyword evidence="8" id="KW-0472">Membrane</keyword>
<name>A0A2B7Y0T2_9EURO</name>
<dbReference type="GO" id="GO:0006626">
    <property type="term" value="P:protein targeting to mitochondrion"/>
    <property type="evidence" value="ECO:0007669"/>
    <property type="project" value="TreeGrafter"/>
</dbReference>
<dbReference type="Proteomes" id="UP000223968">
    <property type="component" value="Unassembled WGS sequence"/>
</dbReference>
<keyword evidence="3" id="KW-0812">Transmembrane</keyword>
<evidence type="ECO:0008006" key="12">
    <source>
        <dbReference type="Google" id="ProtNLM"/>
    </source>
</evidence>
<keyword evidence="2" id="KW-0813">Transport</keyword>
<dbReference type="PANTHER" id="PTHR28188">
    <property type="entry name" value="MITOCHONDRIAL IMPORT RECEPTOR SUBUNIT TOM5"/>
    <property type="match status" value="1"/>
</dbReference>
<evidence type="ECO:0000256" key="5">
    <source>
        <dbReference type="ARBA" id="ARBA00022927"/>
    </source>
</evidence>
<dbReference type="GO" id="GO:0005742">
    <property type="term" value="C:mitochondrial outer membrane translocase complex"/>
    <property type="evidence" value="ECO:0007669"/>
    <property type="project" value="TreeGrafter"/>
</dbReference>
<keyword evidence="5" id="KW-0653">Protein transport</keyword>
<evidence type="ECO:0000256" key="2">
    <source>
        <dbReference type="ARBA" id="ARBA00022448"/>
    </source>
</evidence>
<evidence type="ECO:0000256" key="9">
    <source>
        <dbReference type="ARBA" id="ARBA00025716"/>
    </source>
</evidence>
<gene>
    <name evidence="10" type="ORF">AJ79_01036</name>
</gene>
<accession>A0A2B7Y0T2</accession>
<sequence length="49" mass="5358">MFAPGPPQMSEAEIKAGEQEATQTIKTVVTGSVLLYLSPFAIDFVRKLF</sequence>
<evidence type="ECO:0000256" key="1">
    <source>
        <dbReference type="ARBA" id="ARBA00004572"/>
    </source>
</evidence>
<dbReference type="EMBL" id="PDNB01000009">
    <property type="protein sequence ID" value="PGH17674.1"/>
    <property type="molecule type" value="Genomic_DNA"/>
</dbReference>
<dbReference type="AlphaFoldDB" id="A0A2B7Y0T2"/>
<evidence type="ECO:0000256" key="6">
    <source>
        <dbReference type="ARBA" id="ARBA00022989"/>
    </source>
</evidence>
<dbReference type="InterPro" id="IPR019603">
    <property type="entry name" value="Tom5"/>
</dbReference>
<evidence type="ECO:0000256" key="8">
    <source>
        <dbReference type="ARBA" id="ARBA00023136"/>
    </source>
</evidence>
<dbReference type="GO" id="GO:0008320">
    <property type="term" value="F:protein transmembrane transporter activity"/>
    <property type="evidence" value="ECO:0007669"/>
    <property type="project" value="TreeGrafter"/>
</dbReference>
<evidence type="ECO:0000256" key="4">
    <source>
        <dbReference type="ARBA" id="ARBA00022787"/>
    </source>
</evidence>
<evidence type="ECO:0000256" key="3">
    <source>
        <dbReference type="ARBA" id="ARBA00022692"/>
    </source>
</evidence>
<evidence type="ECO:0000256" key="7">
    <source>
        <dbReference type="ARBA" id="ARBA00023128"/>
    </source>
</evidence>
<evidence type="ECO:0000313" key="10">
    <source>
        <dbReference type="EMBL" id="PGH17674.1"/>
    </source>
</evidence>
<keyword evidence="7" id="KW-0496">Mitochondrion</keyword>
<dbReference type="PANTHER" id="PTHR28188:SF1">
    <property type="entry name" value="MITOCHONDRIAL IMPORT RECEPTOR SUBUNIT TOM5"/>
    <property type="match status" value="1"/>
</dbReference>
<comment type="caution">
    <text evidence="10">The sequence shown here is derived from an EMBL/GenBank/DDBJ whole genome shotgun (WGS) entry which is preliminary data.</text>
</comment>
<keyword evidence="11" id="KW-1185">Reference proteome</keyword>
<organism evidence="10 11">
    <name type="scientific">Helicocarpus griseus UAMH5409</name>
    <dbReference type="NCBI Taxonomy" id="1447875"/>
    <lineage>
        <taxon>Eukaryota</taxon>
        <taxon>Fungi</taxon>
        <taxon>Dikarya</taxon>
        <taxon>Ascomycota</taxon>
        <taxon>Pezizomycotina</taxon>
        <taxon>Eurotiomycetes</taxon>
        <taxon>Eurotiomycetidae</taxon>
        <taxon>Onygenales</taxon>
        <taxon>Ajellomycetaceae</taxon>
        <taxon>Helicocarpus</taxon>
    </lineage>
</organism>
<keyword evidence="6" id="KW-1133">Transmembrane helix</keyword>
<comment type="subcellular location">
    <subcellularLocation>
        <location evidence="1">Mitochondrion outer membrane</location>
        <topology evidence="1">Single-pass membrane protein</topology>
    </subcellularLocation>
</comment>
<dbReference type="Pfam" id="PF10642">
    <property type="entry name" value="Tom5"/>
    <property type="match status" value="1"/>
</dbReference>
<reference evidence="10 11" key="1">
    <citation type="submission" date="2017-10" db="EMBL/GenBank/DDBJ databases">
        <title>Comparative genomics in systemic dimorphic fungi from Ajellomycetaceae.</title>
        <authorList>
            <person name="Munoz J.F."/>
            <person name="Mcewen J.G."/>
            <person name="Clay O.K."/>
            <person name="Cuomo C.A."/>
        </authorList>
    </citation>
    <scope>NUCLEOTIDE SEQUENCE [LARGE SCALE GENOMIC DNA]</scope>
    <source>
        <strain evidence="10 11">UAMH5409</strain>
    </source>
</reference>